<organism evidence="6 7">
    <name type="scientific">Duncaniella muris</name>
    <dbReference type="NCBI Taxonomy" id="2094150"/>
    <lineage>
        <taxon>Bacteria</taxon>
        <taxon>Pseudomonadati</taxon>
        <taxon>Bacteroidota</taxon>
        <taxon>Bacteroidia</taxon>
        <taxon>Bacteroidales</taxon>
        <taxon>Muribaculaceae</taxon>
        <taxon>Duncaniella</taxon>
    </lineage>
</organism>
<accession>A0A2V1IPB7</accession>
<dbReference type="Proteomes" id="UP000244905">
    <property type="component" value="Unassembled WGS sequence"/>
</dbReference>
<evidence type="ECO:0000256" key="2">
    <source>
        <dbReference type="ARBA" id="ARBA00022723"/>
    </source>
</evidence>
<feature type="domain" description="4Fe-4S ferredoxin-type" evidence="5">
    <location>
        <begin position="200"/>
        <end position="229"/>
    </location>
</feature>
<dbReference type="GO" id="GO:0051539">
    <property type="term" value="F:4 iron, 4 sulfur cluster binding"/>
    <property type="evidence" value="ECO:0007669"/>
    <property type="project" value="UniProtKB-KW"/>
</dbReference>
<evidence type="ECO:0000313" key="7">
    <source>
        <dbReference type="Proteomes" id="UP000244905"/>
    </source>
</evidence>
<dbReference type="PROSITE" id="PS00198">
    <property type="entry name" value="4FE4S_FER_1"/>
    <property type="match status" value="1"/>
</dbReference>
<keyword evidence="3" id="KW-0408">Iron</keyword>
<dbReference type="InterPro" id="IPR029039">
    <property type="entry name" value="Flavoprotein-like_sf"/>
</dbReference>
<keyword evidence="4" id="KW-0411">Iron-sulfur</keyword>
<feature type="domain" description="4Fe-4S ferredoxin-type" evidence="5">
    <location>
        <begin position="232"/>
        <end position="256"/>
    </location>
</feature>
<dbReference type="EMBL" id="PUEC01000021">
    <property type="protein sequence ID" value="PWB01456.1"/>
    <property type="molecule type" value="Genomic_DNA"/>
</dbReference>
<keyword evidence="1" id="KW-0004">4Fe-4S</keyword>
<keyword evidence="2" id="KW-0479">Metal-binding</keyword>
<evidence type="ECO:0000313" key="6">
    <source>
        <dbReference type="EMBL" id="PWB01456.1"/>
    </source>
</evidence>
<dbReference type="InterPro" id="IPR017896">
    <property type="entry name" value="4Fe4S_Fe-S-bd"/>
</dbReference>
<dbReference type="GeneID" id="82526609"/>
<dbReference type="SUPFAM" id="SSF54862">
    <property type="entry name" value="4Fe-4S ferredoxins"/>
    <property type="match status" value="1"/>
</dbReference>
<dbReference type="InterPro" id="IPR017900">
    <property type="entry name" value="4Fe4S_Fe_S_CS"/>
</dbReference>
<dbReference type="Pfam" id="PF00037">
    <property type="entry name" value="Fer4"/>
    <property type="match status" value="1"/>
</dbReference>
<dbReference type="SUPFAM" id="SSF52218">
    <property type="entry name" value="Flavoproteins"/>
    <property type="match status" value="1"/>
</dbReference>
<dbReference type="InterPro" id="IPR050157">
    <property type="entry name" value="PSI_iron-sulfur_center"/>
</dbReference>
<proteinExistence type="predicted"/>
<gene>
    <name evidence="6" type="ORF">C5O23_09680</name>
</gene>
<comment type="caution">
    <text evidence="6">The sequence shown here is derived from an EMBL/GenBank/DDBJ whole genome shotgun (WGS) entry which is preliminary data.</text>
</comment>
<keyword evidence="7" id="KW-1185">Reference proteome</keyword>
<dbReference type="PANTHER" id="PTHR24960">
    <property type="entry name" value="PHOTOSYSTEM I IRON-SULFUR CENTER-RELATED"/>
    <property type="match status" value="1"/>
</dbReference>
<dbReference type="AlphaFoldDB" id="A0A2V1IPB7"/>
<dbReference type="GO" id="GO:0046872">
    <property type="term" value="F:metal ion binding"/>
    <property type="evidence" value="ECO:0007669"/>
    <property type="project" value="UniProtKB-KW"/>
</dbReference>
<reference evidence="7" key="1">
    <citation type="submission" date="2018-02" db="EMBL/GenBank/DDBJ databases">
        <authorList>
            <person name="Clavel T."/>
            <person name="Strowig T."/>
        </authorList>
    </citation>
    <scope>NUCLEOTIDE SEQUENCE [LARGE SCALE GENOMIC DNA]</scope>
    <source>
        <strain evidence="7">DSM 103720</strain>
    </source>
</reference>
<protein>
    <submittedName>
        <fullName evidence="6">4Fe-4S ferredoxin</fullName>
    </submittedName>
</protein>
<dbReference type="PROSITE" id="PS51379">
    <property type="entry name" value="4FE4S_FER_2"/>
    <property type="match status" value="2"/>
</dbReference>
<evidence type="ECO:0000259" key="5">
    <source>
        <dbReference type="PROSITE" id="PS51379"/>
    </source>
</evidence>
<evidence type="ECO:0000256" key="3">
    <source>
        <dbReference type="ARBA" id="ARBA00023004"/>
    </source>
</evidence>
<dbReference type="Gene3D" id="3.40.50.360">
    <property type="match status" value="1"/>
</dbReference>
<dbReference type="Gene3D" id="3.30.70.20">
    <property type="match status" value="1"/>
</dbReference>
<dbReference type="PANTHER" id="PTHR24960:SF80">
    <property type="entry name" value="FERREDOXIN"/>
    <property type="match status" value="1"/>
</dbReference>
<dbReference type="RefSeq" id="WP_107032746.1">
    <property type="nucleotide sequence ID" value="NZ_CAOLSD010000047.1"/>
</dbReference>
<sequence>MELHNIVFSPTETSLKIARSVADGISGTAAAGSILHNLTLGLQPGSISLRRSDLAVIAAPVYGGRMAPMAKERMKHIVADSTPCVLIAVYGNRAFENALSDMAEFVSGLGFVPVAAGAFVGEHSYSRPDTPIAVGRPDRADLDEAFGFGKAVGETLKCESLRPVDVAVLHDEPLPEESLANFRAFVKVYSEGQKVNPVRLVPLIDPMLCSGCGKCVSVCPADAVSDDCRSSDPAKCIKCCACVKGCPSGARSLSSPFAPVLSANFSRRKSPQWTVG</sequence>
<evidence type="ECO:0000256" key="1">
    <source>
        <dbReference type="ARBA" id="ARBA00022485"/>
    </source>
</evidence>
<name>A0A2V1IPB7_9BACT</name>
<evidence type="ECO:0000256" key="4">
    <source>
        <dbReference type="ARBA" id="ARBA00023014"/>
    </source>
</evidence>